<dbReference type="AlphaFoldDB" id="A0A0G4PHT8"/>
<dbReference type="GO" id="GO:0016799">
    <property type="term" value="F:hydrolase activity, hydrolyzing N-glycosyl compounds"/>
    <property type="evidence" value="ECO:0007669"/>
    <property type="project" value="InterPro"/>
</dbReference>
<feature type="domain" description="Cellulose-binding Sde182 C-terminal" evidence="3">
    <location>
        <begin position="383"/>
        <end position="479"/>
    </location>
</feature>
<evidence type="ECO:0000313" key="5">
    <source>
        <dbReference type="Proteomes" id="UP000053732"/>
    </source>
</evidence>
<name>A0A0G4PHT8_PENC3</name>
<sequence length="499" mass="55520">MFLVARWLCLGALLATLTLCAQSTPQCHQKPTPKPRLFLLSDIANEPDDAQSLVRLLLYSNELQIEGLVATTSFWLNDTTRPDQMRDIVQGYKESLDNLKTHASGWPEPEHLLSLIASGSTVYGMDGVGNGHDSEGSEMLVNAVDASDEPLWVPLWGGANTLAQALWHVNATRPADINLFVSKLRVYSISDQDNAGPWIRRNWPNLFYISSVHAFNRYGNAAWGGMSGDDYYHFPNNANKEVISPSWIRDNIQIGPLGAKYPNSEFIMEGDSPSLLYLIPNGLSDPEHPEWGSWGGRYGPVAWGEGHFADSVDTIVDDNGKTMMGSQVTVWRWREAFQNDFKSRMQWTIRPHFEQASHAPIAIVNGSASREVLQYVVLPEQNVVLDASKSCTPDDHSSLSFKWWQYLEPSSNLNTPKRDVTALNLQQSNTATVTIEIPSAETLMRAGRGVHAEADKHLHIILEVSNGGQIAYRRVILTIKGNTSGDKTEGREQEGHDEL</sequence>
<feature type="chain" id="PRO_5005195554" description="Cellulose-binding protein" evidence="1">
    <location>
        <begin position="24"/>
        <end position="499"/>
    </location>
</feature>
<protein>
    <recommendedName>
        <fullName evidence="6">Cellulose-binding protein</fullName>
    </recommendedName>
</protein>
<dbReference type="InterPro" id="IPR013783">
    <property type="entry name" value="Ig-like_fold"/>
</dbReference>
<dbReference type="Gene3D" id="2.60.40.10">
    <property type="entry name" value="Immunoglobulins"/>
    <property type="match status" value="1"/>
</dbReference>
<dbReference type="STRING" id="1429867.A0A0G4PHT8"/>
<feature type="domain" description="Cellulose-binding Sde182 nucleoside hydrolase-like" evidence="2">
    <location>
        <begin position="36"/>
        <end position="298"/>
    </location>
</feature>
<evidence type="ECO:0000313" key="4">
    <source>
        <dbReference type="EMBL" id="CRL25849.1"/>
    </source>
</evidence>
<reference evidence="4 5" key="1">
    <citation type="journal article" date="2014" name="Nat. Commun.">
        <title>Multiple recent horizontal transfers of a large genomic region in cheese making fungi.</title>
        <authorList>
            <person name="Cheeseman K."/>
            <person name="Ropars J."/>
            <person name="Renault P."/>
            <person name="Dupont J."/>
            <person name="Gouzy J."/>
            <person name="Branca A."/>
            <person name="Abraham A.L."/>
            <person name="Ceppi M."/>
            <person name="Conseiller E."/>
            <person name="Debuchy R."/>
            <person name="Malagnac F."/>
            <person name="Goarin A."/>
            <person name="Silar P."/>
            <person name="Lacoste S."/>
            <person name="Sallet E."/>
            <person name="Bensimon A."/>
            <person name="Giraud T."/>
            <person name="Brygoo Y."/>
        </authorList>
    </citation>
    <scope>NUCLEOTIDE SEQUENCE [LARGE SCALE GENOMIC DNA]</scope>
    <source>
        <strain evidence="5">FM 013</strain>
    </source>
</reference>
<dbReference type="Pfam" id="PF07632">
    <property type="entry name" value="Sde182_NH-like"/>
    <property type="match status" value="1"/>
</dbReference>
<dbReference type="InterPro" id="IPR011483">
    <property type="entry name" value="Sde182_NH-like"/>
</dbReference>
<evidence type="ECO:0000256" key="1">
    <source>
        <dbReference type="SAM" id="SignalP"/>
    </source>
</evidence>
<dbReference type="Proteomes" id="UP000053732">
    <property type="component" value="Unassembled WGS sequence"/>
</dbReference>
<dbReference type="InterPro" id="IPR036452">
    <property type="entry name" value="Ribo_hydro-like"/>
</dbReference>
<proteinExistence type="predicted"/>
<evidence type="ECO:0008006" key="6">
    <source>
        <dbReference type="Google" id="ProtNLM"/>
    </source>
</evidence>
<keyword evidence="5" id="KW-1185">Reference proteome</keyword>
<dbReference type="InterPro" id="IPR048527">
    <property type="entry name" value="Sde182_C"/>
</dbReference>
<feature type="signal peptide" evidence="1">
    <location>
        <begin position="1"/>
        <end position="23"/>
    </location>
</feature>
<dbReference type="Pfam" id="PF21027">
    <property type="entry name" value="Sde0182_C"/>
    <property type="match status" value="1"/>
</dbReference>
<accession>A0A0G4PHT8</accession>
<evidence type="ECO:0000259" key="3">
    <source>
        <dbReference type="Pfam" id="PF21027"/>
    </source>
</evidence>
<evidence type="ECO:0000259" key="2">
    <source>
        <dbReference type="Pfam" id="PF07632"/>
    </source>
</evidence>
<keyword evidence="1" id="KW-0732">Signal</keyword>
<gene>
    <name evidence="4" type="ORF">PCAMFM013_S016g000130</name>
</gene>
<organism evidence="4 5">
    <name type="scientific">Penicillium camemberti (strain FM 013)</name>
    <dbReference type="NCBI Taxonomy" id="1429867"/>
    <lineage>
        <taxon>Eukaryota</taxon>
        <taxon>Fungi</taxon>
        <taxon>Dikarya</taxon>
        <taxon>Ascomycota</taxon>
        <taxon>Pezizomycotina</taxon>
        <taxon>Eurotiomycetes</taxon>
        <taxon>Eurotiomycetidae</taxon>
        <taxon>Eurotiales</taxon>
        <taxon>Aspergillaceae</taxon>
        <taxon>Penicillium</taxon>
    </lineage>
</organism>
<dbReference type="Gene3D" id="3.90.245.10">
    <property type="entry name" value="Ribonucleoside hydrolase-like"/>
    <property type="match status" value="1"/>
</dbReference>
<dbReference type="EMBL" id="HG793149">
    <property type="protein sequence ID" value="CRL25849.1"/>
    <property type="molecule type" value="Genomic_DNA"/>
</dbReference>